<keyword evidence="6" id="KW-0479">Metal-binding</keyword>
<dbReference type="NCBIfam" id="TIGR01458">
    <property type="entry name" value="HAD-SF-IIA-hyp3"/>
    <property type="match status" value="1"/>
</dbReference>
<dbReference type="EMBL" id="JANZXA010000015">
    <property type="protein sequence ID" value="MCT2401551.1"/>
    <property type="molecule type" value="Genomic_DNA"/>
</dbReference>
<proteinExistence type="inferred from homology"/>
<evidence type="ECO:0000256" key="10">
    <source>
        <dbReference type="ARBA" id="ARBA00039357"/>
    </source>
</evidence>
<dbReference type="InterPro" id="IPR006439">
    <property type="entry name" value="HAD-SF_hydro_IA"/>
</dbReference>
<comment type="caution">
    <text evidence="12">The sequence shown here is derived from an EMBL/GenBank/DDBJ whole genome shotgun (WGS) entry which is preliminary data.</text>
</comment>
<dbReference type="Pfam" id="PF13344">
    <property type="entry name" value="Hydrolase_6"/>
    <property type="match status" value="1"/>
</dbReference>
<gene>
    <name evidence="12" type="ORF">NZK81_18515</name>
</gene>
<comment type="function">
    <text evidence="9">Phosphatase that hydrolyzes imidodiphosphate, 3-phosphohistidine and 6-phospholysine. Has broad substrate specificity and can also hydrolyze inorganic diphosphate, but with lower efficiency.</text>
</comment>
<evidence type="ECO:0000256" key="3">
    <source>
        <dbReference type="ARBA" id="ARBA00007958"/>
    </source>
</evidence>
<evidence type="ECO:0000256" key="7">
    <source>
        <dbReference type="ARBA" id="ARBA00022801"/>
    </source>
</evidence>
<dbReference type="NCBIfam" id="TIGR01549">
    <property type="entry name" value="HAD-SF-IA-v1"/>
    <property type="match status" value="1"/>
</dbReference>
<dbReference type="Gene3D" id="3.40.50.1000">
    <property type="entry name" value="HAD superfamily/HAD-like"/>
    <property type="match status" value="2"/>
</dbReference>
<dbReference type="SUPFAM" id="SSF56784">
    <property type="entry name" value="HAD-like"/>
    <property type="match status" value="1"/>
</dbReference>
<evidence type="ECO:0000256" key="1">
    <source>
        <dbReference type="ARBA" id="ARBA00001946"/>
    </source>
</evidence>
<evidence type="ECO:0000256" key="6">
    <source>
        <dbReference type="ARBA" id="ARBA00022723"/>
    </source>
</evidence>
<name>A0ABT2I9P0_9SPHN</name>
<dbReference type="RefSeq" id="WP_260047575.1">
    <property type="nucleotide sequence ID" value="NZ_JANZXA010000015.1"/>
</dbReference>
<evidence type="ECO:0000256" key="4">
    <source>
        <dbReference type="ARBA" id="ARBA00012146"/>
    </source>
</evidence>
<evidence type="ECO:0000313" key="12">
    <source>
        <dbReference type="EMBL" id="MCT2401551.1"/>
    </source>
</evidence>
<comment type="subcellular location">
    <subcellularLocation>
        <location evidence="2">Cytoplasm</location>
    </subcellularLocation>
</comment>
<sequence length="256" mass="26838">MAAFRGALLDLGGVVYVGDAPLPGAIEAIDRLRKAGIGVRFLTNTTRTPHRGLCRNLARMGLVVEEDELFTPALAARRLLAERGHVARLLVAPALEEDFEGLPLSGQSTALVIGDAGDGFTYEALNSAFRALEDGAEFLALGYNRSFRDEDGGLSLDAGPFVAALEFASRRKATVIGKPEPGFFHAALASMGCAARDALMIGDDVESDVAGAMAAGLSGILVRTGKYQPGAEGHIDPPPTHVADDLAAAVDWIFAH</sequence>
<comment type="catalytic activity">
    <reaction evidence="11">
        <text>diphosphate + H2O = 2 phosphate + H(+)</text>
        <dbReference type="Rhea" id="RHEA:24576"/>
        <dbReference type="ChEBI" id="CHEBI:15377"/>
        <dbReference type="ChEBI" id="CHEBI:15378"/>
        <dbReference type="ChEBI" id="CHEBI:33019"/>
        <dbReference type="ChEBI" id="CHEBI:43474"/>
        <dbReference type="EC" id="3.6.1.1"/>
    </reaction>
</comment>
<dbReference type="InterPro" id="IPR036412">
    <property type="entry name" value="HAD-like_sf"/>
</dbReference>
<evidence type="ECO:0000313" key="13">
    <source>
        <dbReference type="Proteomes" id="UP001165583"/>
    </source>
</evidence>
<accession>A0ABT2I9P0</accession>
<evidence type="ECO:0000256" key="5">
    <source>
        <dbReference type="ARBA" id="ARBA00022490"/>
    </source>
</evidence>
<comment type="similarity">
    <text evidence="3">Belongs to the HAD-like hydrolase superfamily.</text>
</comment>
<organism evidence="12 13">
    <name type="scientific">Novosphingobium mangrovi</name>
    <name type="common">ex Huang et al. 2023</name>
    <dbReference type="NCBI Taxonomy" id="2976432"/>
    <lineage>
        <taxon>Bacteria</taxon>
        <taxon>Pseudomonadati</taxon>
        <taxon>Pseudomonadota</taxon>
        <taxon>Alphaproteobacteria</taxon>
        <taxon>Sphingomonadales</taxon>
        <taxon>Sphingomonadaceae</taxon>
        <taxon>Novosphingobium</taxon>
    </lineage>
</organism>
<evidence type="ECO:0000256" key="8">
    <source>
        <dbReference type="ARBA" id="ARBA00022842"/>
    </source>
</evidence>
<keyword evidence="8" id="KW-0460">Magnesium</keyword>
<dbReference type="InterPro" id="IPR023214">
    <property type="entry name" value="HAD_sf"/>
</dbReference>
<dbReference type="PANTHER" id="PTHR19288">
    <property type="entry name" value="4-NITROPHENYLPHOSPHATASE-RELATED"/>
    <property type="match status" value="1"/>
</dbReference>
<dbReference type="Pfam" id="PF13242">
    <property type="entry name" value="Hydrolase_like"/>
    <property type="match status" value="1"/>
</dbReference>
<dbReference type="EC" id="3.6.1.1" evidence="4"/>
<dbReference type="NCBIfam" id="TIGR01460">
    <property type="entry name" value="HAD-SF-IIA"/>
    <property type="match status" value="1"/>
</dbReference>
<dbReference type="InterPro" id="IPR006355">
    <property type="entry name" value="LHPP/HDHD2"/>
</dbReference>
<reference evidence="12" key="1">
    <citation type="submission" date="2022-09" db="EMBL/GenBank/DDBJ databases">
        <title>Novosphingobium sp. Nov., a polycyclic aromatic hydrocarbon-degrading bacterium isolated form mangrove sediments in HongKong.</title>
        <authorList>
            <person name="Hu Z."/>
        </authorList>
    </citation>
    <scope>NUCLEOTIDE SEQUENCE</scope>
    <source>
        <strain evidence="12">HK4-1</strain>
    </source>
</reference>
<dbReference type="GO" id="GO:0016787">
    <property type="term" value="F:hydrolase activity"/>
    <property type="evidence" value="ECO:0007669"/>
    <property type="project" value="UniProtKB-KW"/>
</dbReference>
<keyword evidence="7 12" id="KW-0378">Hydrolase</keyword>
<protein>
    <recommendedName>
        <fullName evidence="10">Phospholysine phosphohistidine inorganic pyrophosphate phosphatase</fullName>
        <ecNumber evidence="4">3.6.1.1</ecNumber>
    </recommendedName>
</protein>
<evidence type="ECO:0000256" key="2">
    <source>
        <dbReference type="ARBA" id="ARBA00004496"/>
    </source>
</evidence>
<comment type="cofactor">
    <cofactor evidence="1">
        <name>Mg(2+)</name>
        <dbReference type="ChEBI" id="CHEBI:18420"/>
    </cofactor>
</comment>
<evidence type="ECO:0000256" key="9">
    <source>
        <dbReference type="ARBA" id="ARBA00037258"/>
    </source>
</evidence>
<keyword evidence="13" id="KW-1185">Reference proteome</keyword>
<keyword evidence="5" id="KW-0963">Cytoplasm</keyword>
<dbReference type="InterPro" id="IPR006357">
    <property type="entry name" value="HAD-SF_hydro_IIA"/>
</dbReference>
<evidence type="ECO:0000256" key="11">
    <source>
        <dbReference type="ARBA" id="ARBA00047820"/>
    </source>
</evidence>
<dbReference type="Proteomes" id="UP001165583">
    <property type="component" value="Unassembled WGS sequence"/>
</dbReference>
<dbReference type="PANTHER" id="PTHR19288:SF44">
    <property type="entry name" value="PHOSPHOLYSINE PHOSPHOHISTIDINE INORGANIC PYROPHOSPHATE PHOSPHATASE"/>
    <property type="match status" value="1"/>
</dbReference>